<keyword evidence="1" id="KW-0472">Membrane</keyword>
<keyword evidence="3" id="KW-1185">Reference proteome</keyword>
<reference evidence="2" key="1">
    <citation type="submission" date="2018-11" db="EMBL/GenBank/DDBJ databases">
        <authorList>
            <consortium name="Pathogen Informatics"/>
        </authorList>
    </citation>
    <scope>NUCLEOTIDE SEQUENCE</scope>
</reference>
<name>A0A3S5AAC6_9PLAT</name>
<dbReference type="AlphaFoldDB" id="A0A3S5AAC6"/>
<evidence type="ECO:0000256" key="1">
    <source>
        <dbReference type="SAM" id="Phobius"/>
    </source>
</evidence>
<dbReference type="EMBL" id="CAAALY010039337">
    <property type="protein sequence ID" value="VEL18925.1"/>
    <property type="molecule type" value="Genomic_DNA"/>
</dbReference>
<organism evidence="2 3">
    <name type="scientific">Protopolystoma xenopodis</name>
    <dbReference type="NCBI Taxonomy" id="117903"/>
    <lineage>
        <taxon>Eukaryota</taxon>
        <taxon>Metazoa</taxon>
        <taxon>Spiralia</taxon>
        <taxon>Lophotrochozoa</taxon>
        <taxon>Platyhelminthes</taxon>
        <taxon>Monogenea</taxon>
        <taxon>Polyopisthocotylea</taxon>
        <taxon>Polystomatidea</taxon>
        <taxon>Polystomatidae</taxon>
        <taxon>Protopolystoma</taxon>
    </lineage>
</organism>
<proteinExistence type="predicted"/>
<feature type="transmembrane region" description="Helical" evidence="1">
    <location>
        <begin position="83"/>
        <end position="104"/>
    </location>
</feature>
<dbReference type="Proteomes" id="UP000784294">
    <property type="component" value="Unassembled WGS sequence"/>
</dbReference>
<sequence>MPTKAKPSMLLLDLKPILDLKPELVLQLGPRTRRDGKGSAAIRRLCVFRYRSVASRRQRLAVARRLALNDGHSAHTAHFGHHFLVLLFLFPLFFLFVHSVHALLNWRPRTAHCIPCQLADGQNFTKIA</sequence>
<keyword evidence="1" id="KW-1133">Transmembrane helix</keyword>
<evidence type="ECO:0000313" key="3">
    <source>
        <dbReference type="Proteomes" id="UP000784294"/>
    </source>
</evidence>
<accession>A0A3S5AAC6</accession>
<keyword evidence="1" id="KW-0812">Transmembrane</keyword>
<comment type="caution">
    <text evidence="2">The sequence shown here is derived from an EMBL/GenBank/DDBJ whole genome shotgun (WGS) entry which is preliminary data.</text>
</comment>
<evidence type="ECO:0000313" key="2">
    <source>
        <dbReference type="EMBL" id="VEL18925.1"/>
    </source>
</evidence>
<gene>
    <name evidence="2" type="ORF">PXEA_LOCUS12365</name>
</gene>
<protein>
    <submittedName>
        <fullName evidence="2">Uncharacterized protein</fullName>
    </submittedName>
</protein>